<dbReference type="EMBL" id="ML735245">
    <property type="protein sequence ID" value="KAE8391515.1"/>
    <property type="molecule type" value="Genomic_DNA"/>
</dbReference>
<dbReference type="InterPro" id="IPR036400">
    <property type="entry name" value="Cyt_B5-like_heme/steroid_sf"/>
</dbReference>
<accession>A0A5N7CBK6</accession>
<dbReference type="Proteomes" id="UP000326877">
    <property type="component" value="Unassembled WGS sequence"/>
</dbReference>
<keyword evidence="1" id="KW-0349">Heme</keyword>
<organism evidence="6">
    <name type="scientific">Petromyces alliaceus</name>
    <name type="common">Aspergillus alliaceus</name>
    <dbReference type="NCBI Taxonomy" id="209559"/>
    <lineage>
        <taxon>Eukaryota</taxon>
        <taxon>Fungi</taxon>
        <taxon>Dikarya</taxon>
        <taxon>Ascomycota</taxon>
        <taxon>Pezizomycotina</taxon>
        <taxon>Eurotiomycetes</taxon>
        <taxon>Eurotiomycetidae</taxon>
        <taxon>Eurotiales</taxon>
        <taxon>Aspergillaceae</taxon>
        <taxon>Aspergillus</taxon>
        <taxon>Aspergillus subgen. Circumdati</taxon>
    </lineage>
</organism>
<feature type="domain" description="Cytochrome b5 heme-binding" evidence="5">
    <location>
        <begin position="4"/>
        <end position="72"/>
    </location>
</feature>
<evidence type="ECO:0000256" key="1">
    <source>
        <dbReference type="ARBA" id="ARBA00022617"/>
    </source>
</evidence>
<dbReference type="OrthoDB" id="6509636at2759"/>
<dbReference type="GO" id="GO:0020037">
    <property type="term" value="F:heme binding"/>
    <property type="evidence" value="ECO:0007669"/>
    <property type="project" value="TreeGrafter"/>
</dbReference>
<reference evidence="6" key="1">
    <citation type="submission" date="2019-04" db="EMBL/GenBank/DDBJ databases">
        <title>Friends and foes A comparative genomics studyof 23 Aspergillus species from section Flavi.</title>
        <authorList>
            <consortium name="DOE Joint Genome Institute"/>
            <person name="Kjaerbolling I."/>
            <person name="Vesth T."/>
            <person name="Frisvad J.C."/>
            <person name="Nybo J.L."/>
            <person name="Theobald S."/>
            <person name="Kildgaard S."/>
            <person name="Isbrandt T."/>
            <person name="Kuo A."/>
            <person name="Sato A."/>
            <person name="Lyhne E.K."/>
            <person name="Kogle M.E."/>
            <person name="Wiebenga A."/>
            <person name="Kun R.S."/>
            <person name="Lubbers R.J."/>
            <person name="Makela M.R."/>
            <person name="Barry K."/>
            <person name="Chovatia M."/>
            <person name="Clum A."/>
            <person name="Daum C."/>
            <person name="Haridas S."/>
            <person name="He G."/>
            <person name="LaButti K."/>
            <person name="Lipzen A."/>
            <person name="Mondo S."/>
            <person name="Riley R."/>
            <person name="Salamov A."/>
            <person name="Simmons B.A."/>
            <person name="Magnuson J.K."/>
            <person name="Henrissat B."/>
            <person name="Mortensen U.H."/>
            <person name="Larsen T.O."/>
            <person name="Devries R.P."/>
            <person name="Grigoriev I.V."/>
            <person name="Machida M."/>
            <person name="Baker S.E."/>
            <person name="Andersen M.R."/>
        </authorList>
    </citation>
    <scope>NUCLEOTIDE SEQUENCE [LARGE SCALE GENOMIC DNA]</scope>
    <source>
        <strain evidence="6">IBT 14317</strain>
    </source>
</reference>
<comment type="similarity">
    <text evidence="4">Belongs to the cytochrome b5 family.</text>
</comment>
<evidence type="ECO:0000256" key="4">
    <source>
        <dbReference type="ARBA" id="ARBA00038168"/>
    </source>
</evidence>
<dbReference type="GO" id="GO:0046872">
    <property type="term" value="F:metal ion binding"/>
    <property type="evidence" value="ECO:0007669"/>
    <property type="project" value="UniProtKB-KW"/>
</dbReference>
<keyword evidence="2" id="KW-0479">Metal-binding</keyword>
<sequence>MSTRTVYTRDEVARHNYSLSFWIIIDQDVYDLSSFRAEHPGGEKILRKVGGKDATKEFWDSHSESILKRYQE</sequence>
<dbReference type="PANTHER" id="PTHR19359">
    <property type="entry name" value="CYTOCHROME B5"/>
    <property type="match status" value="1"/>
</dbReference>
<dbReference type="InterPro" id="IPR050668">
    <property type="entry name" value="Cytochrome_b5"/>
</dbReference>
<dbReference type="PROSITE" id="PS50255">
    <property type="entry name" value="CYTOCHROME_B5_2"/>
    <property type="match status" value="1"/>
</dbReference>
<dbReference type="GO" id="GO:0016020">
    <property type="term" value="C:membrane"/>
    <property type="evidence" value="ECO:0007669"/>
    <property type="project" value="TreeGrafter"/>
</dbReference>
<gene>
    <name evidence="6" type="ORF">BDV23DRAFT_182569</name>
</gene>
<evidence type="ECO:0000256" key="2">
    <source>
        <dbReference type="ARBA" id="ARBA00022723"/>
    </source>
</evidence>
<dbReference type="PRINTS" id="PR00363">
    <property type="entry name" value="CYTOCHROMEB5"/>
</dbReference>
<dbReference type="SUPFAM" id="SSF55856">
    <property type="entry name" value="Cytochrome b5-like heme/steroid binding domain"/>
    <property type="match status" value="1"/>
</dbReference>
<keyword evidence="3" id="KW-0408">Iron</keyword>
<evidence type="ECO:0000313" key="6">
    <source>
        <dbReference type="EMBL" id="KAE8391515.1"/>
    </source>
</evidence>
<dbReference type="Gene3D" id="3.10.120.10">
    <property type="entry name" value="Cytochrome b5-like heme/steroid binding domain"/>
    <property type="match status" value="1"/>
</dbReference>
<evidence type="ECO:0000256" key="3">
    <source>
        <dbReference type="ARBA" id="ARBA00023004"/>
    </source>
</evidence>
<dbReference type="SMART" id="SM01117">
    <property type="entry name" value="Cyt-b5"/>
    <property type="match status" value="1"/>
</dbReference>
<protein>
    <submittedName>
        <fullName evidence="6">Cytochrome b5-like heme/steroid binding domain-containing protein</fullName>
    </submittedName>
</protein>
<dbReference type="AlphaFoldDB" id="A0A5N7CBK6"/>
<dbReference type="PANTHER" id="PTHR19359:SF14">
    <property type="entry name" value="CYTOCHROME B5 A"/>
    <property type="match status" value="1"/>
</dbReference>
<proteinExistence type="inferred from homology"/>
<dbReference type="InterPro" id="IPR001199">
    <property type="entry name" value="Cyt_B5-like_heme/steroid-bd"/>
</dbReference>
<dbReference type="Pfam" id="PF00173">
    <property type="entry name" value="Cyt-b5"/>
    <property type="match status" value="1"/>
</dbReference>
<evidence type="ECO:0000259" key="5">
    <source>
        <dbReference type="PROSITE" id="PS50255"/>
    </source>
</evidence>
<name>A0A5N7CBK6_PETAA</name>